<dbReference type="EMBL" id="PUJX01000005">
    <property type="protein sequence ID" value="TDB54155.1"/>
    <property type="molecule type" value="Genomic_DNA"/>
</dbReference>
<keyword evidence="1" id="KW-0472">Membrane</keyword>
<name>A0A4V2X712_PHOLU</name>
<dbReference type="RefSeq" id="WP_132344408.1">
    <property type="nucleotide sequence ID" value="NZ_CAWOLF010000005.1"/>
</dbReference>
<dbReference type="Proteomes" id="UP000295550">
    <property type="component" value="Unassembled WGS sequence"/>
</dbReference>
<sequence length="109" mass="12808">MTEQQIEKLILKSGFTSCEMNLIKSVAERDGTSIMDEINLLKNRFYRLFFVFLFLIFIALFVFFTGNIINFYGVLFAVVISMPIAFFLVSAKLSYKSFIFMKRYKRLIP</sequence>
<comment type="caution">
    <text evidence="2">The sequence shown here is derived from an EMBL/GenBank/DDBJ whole genome shotgun (WGS) entry which is preliminary data.</text>
</comment>
<proteinExistence type="predicted"/>
<feature type="transmembrane region" description="Helical" evidence="1">
    <location>
        <begin position="45"/>
        <end position="65"/>
    </location>
</feature>
<protein>
    <submittedName>
        <fullName evidence="2">Uncharacterized protein</fullName>
    </submittedName>
</protein>
<dbReference type="AlphaFoldDB" id="A0A4V2X712"/>
<organism evidence="2 3">
    <name type="scientific">Photorhabdus luminescens subsp. mexicana</name>
    <dbReference type="NCBI Taxonomy" id="2100167"/>
    <lineage>
        <taxon>Bacteria</taxon>
        <taxon>Pseudomonadati</taxon>
        <taxon>Pseudomonadota</taxon>
        <taxon>Gammaproteobacteria</taxon>
        <taxon>Enterobacterales</taxon>
        <taxon>Morganellaceae</taxon>
        <taxon>Photorhabdus</taxon>
    </lineage>
</organism>
<keyword evidence="1" id="KW-0812">Transmembrane</keyword>
<keyword evidence="1" id="KW-1133">Transmembrane helix</keyword>
<gene>
    <name evidence="2" type="ORF">C5468_06430</name>
</gene>
<accession>A0A4V2X712</accession>
<reference evidence="2 3" key="1">
    <citation type="journal article" date="2019" name="Int. J. Syst. Evol. Microbiol.">
        <title>Photorhabdus khanii subsp. guanajuatensis subsp. nov., isolated from Heterorhabditis atacamensis, and Photorhabdus luminescens subsp. mexicana subsp. nov., isolated from Heterorhabditis mexicana entomopathogenic nematodes.</title>
        <authorList>
            <person name="Machado R.A.R."/>
            <person name="Bruno P."/>
            <person name="Arce C.C.M."/>
            <person name="Liechti N."/>
            <person name="Kohler A."/>
            <person name="Bernal J."/>
            <person name="Bruggmann R."/>
            <person name="Turlings T.C.J."/>
        </authorList>
    </citation>
    <scope>NUCLEOTIDE SEQUENCE [LARGE SCALE GENOMIC DNA]</scope>
    <source>
        <strain evidence="2 3">MEX47-22</strain>
    </source>
</reference>
<evidence type="ECO:0000256" key="1">
    <source>
        <dbReference type="SAM" id="Phobius"/>
    </source>
</evidence>
<evidence type="ECO:0000313" key="3">
    <source>
        <dbReference type="Proteomes" id="UP000295550"/>
    </source>
</evidence>
<evidence type="ECO:0000313" key="2">
    <source>
        <dbReference type="EMBL" id="TDB54155.1"/>
    </source>
</evidence>
<feature type="transmembrane region" description="Helical" evidence="1">
    <location>
        <begin position="71"/>
        <end position="95"/>
    </location>
</feature>